<dbReference type="PANTHER" id="PTHR36851">
    <property type="entry name" value="UNNAMED PRODUCT"/>
    <property type="match status" value="1"/>
</dbReference>
<feature type="non-terminal residue" evidence="3">
    <location>
        <position position="592"/>
    </location>
</feature>
<reference evidence="4" key="1">
    <citation type="journal article" date="2018" name="Nat. Microbiol.">
        <title>Leveraging single-cell genomics to expand the fungal tree of life.</title>
        <authorList>
            <person name="Ahrendt S.R."/>
            <person name="Quandt C.A."/>
            <person name="Ciobanu D."/>
            <person name="Clum A."/>
            <person name="Salamov A."/>
            <person name="Andreopoulos B."/>
            <person name="Cheng J.F."/>
            <person name="Woyke T."/>
            <person name="Pelin A."/>
            <person name="Henrissat B."/>
            <person name="Reynolds N.K."/>
            <person name="Benny G.L."/>
            <person name="Smith M.E."/>
            <person name="James T.Y."/>
            <person name="Grigoriev I.V."/>
        </authorList>
    </citation>
    <scope>NUCLEOTIDE SEQUENCE [LARGE SCALE GENOMIC DNA]</scope>
    <source>
        <strain evidence="4">ATCC 52028</strain>
    </source>
</reference>
<dbReference type="InterPro" id="IPR029044">
    <property type="entry name" value="Nucleotide-diphossugar_trans"/>
</dbReference>
<evidence type="ECO:0000256" key="1">
    <source>
        <dbReference type="SAM" id="Phobius"/>
    </source>
</evidence>
<dbReference type="Proteomes" id="UP000274922">
    <property type="component" value="Unassembled WGS sequence"/>
</dbReference>
<accession>A0A4P9XF61</accession>
<keyword evidence="1" id="KW-0812">Transmembrane</keyword>
<keyword evidence="1" id="KW-0472">Membrane</keyword>
<feature type="transmembrane region" description="Helical" evidence="1">
    <location>
        <begin position="420"/>
        <end position="446"/>
    </location>
</feature>
<dbReference type="SUPFAM" id="SSF53448">
    <property type="entry name" value="Nucleotide-diphospho-sugar transferases"/>
    <property type="match status" value="1"/>
</dbReference>
<sequence>ANLLLRVPWKPLLQRLPGVWLLCMVPFSFLAPVHFPALFAFWYAFLHLCFTANNFRSAYGVWVAYRSARASSHTDWHAKYCQATGATDGSDTTCHDLPYDHIQHVIILPNYKENMDTLCETLDVLASHSRALTQYTICLAMEETEGGAVEKAQALVNQYGDEFYNITYTIHPKGRPNEIRGKSSNVAWAAAQMAARGGGSHAHILTVMDADTCFAEDYFNSVAYHYTTSTPEQRRIMMFAPSTVFDRNAKNVPVFVRVTDMFWAIGVMSNLYPGSAIKTPCSAYSVSMNLALSVGFWDAGAEAIGEDLHMYLKCFFATDGRVIVKSIYSPASQCNVEGEGDGMAGYVSGIRARYTQAKRHLWGSLDSGYAIRQAILAFCDSRDSSIKDPKAKEATAATRSPLMGSMLLFHLFHRLFEAHILMGHLCMLIVASTIIVPESAASLLYPLQQRVWALLTGSALGAAPPVSPYVMFALNFGFWVRLISLPPQLTMIRFYEKYQNWVGRERWALQTKEMPLPSYATGAAARYLGKRPQLCSLREYPRCLLDWAMIPFAGFAFYVAPQYHVHVAQLFTDSLEYKVAAKPSLDRHPPAH</sequence>
<feature type="domain" description="Glycosyltransferase 2-like" evidence="2">
    <location>
        <begin position="205"/>
        <end position="425"/>
    </location>
</feature>
<dbReference type="AlphaFoldDB" id="A0A4P9XF61"/>
<gene>
    <name evidence="3" type="ORF">CXG81DRAFT_5546</name>
</gene>
<dbReference type="STRING" id="1555241.A0A4P9XF61"/>
<proteinExistence type="predicted"/>
<feature type="non-terminal residue" evidence="3">
    <location>
        <position position="1"/>
    </location>
</feature>
<keyword evidence="4" id="KW-1185">Reference proteome</keyword>
<evidence type="ECO:0000313" key="3">
    <source>
        <dbReference type="EMBL" id="RKP04202.1"/>
    </source>
</evidence>
<dbReference type="PANTHER" id="PTHR36851:SF1">
    <property type="entry name" value="GLYCO_TRANS_2-LIKE DOMAIN-CONTAINING PROTEIN"/>
    <property type="match status" value="1"/>
</dbReference>
<evidence type="ECO:0000313" key="4">
    <source>
        <dbReference type="Proteomes" id="UP000274922"/>
    </source>
</evidence>
<dbReference type="Pfam" id="PF13632">
    <property type="entry name" value="Glyco_trans_2_3"/>
    <property type="match status" value="1"/>
</dbReference>
<keyword evidence="1" id="KW-1133">Transmembrane helix</keyword>
<evidence type="ECO:0000259" key="2">
    <source>
        <dbReference type="Pfam" id="PF13632"/>
    </source>
</evidence>
<protein>
    <recommendedName>
        <fullName evidence="2">Glycosyltransferase 2-like domain-containing protein</fullName>
    </recommendedName>
</protein>
<dbReference type="InterPro" id="IPR001173">
    <property type="entry name" value="Glyco_trans_2-like"/>
</dbReference>
<organism evidence="3 4">
    <name type="scientific">Caulochytrium protostelioides</name>
    <dbReference type="NCBI Taxonomy" id="1555241"/>
    <lineage>
        <taxon>Eukaryota</taxon>
        <taxon>Fungi</taxon>
        <taxon>Fungi incertae sedis</taxon>
        <taxon>Chytridiomycota</taxon>
        <taxon>Chytridiomycota incertae sedis</taxon>
        <taxon>Chytridiomycetes</taxon>
        <taxon>Caulochytriales</taxon>
        <taxon>Caulochytriaceae</taxon>
        <taxon>Caulochytrium</taxon>
    </lineage>
</organism>
<dbReference type="EMBL" id="ML014112">
    <property type="protein sequence ID" value="RKP04202.1"/>
    <property type="molecule type" value="Genomic_DNA"/>
</dbReference>
<feature type="transmembrane region" description="Helical" evidence="1">
    <location>
        <begin position="19"/>
        <end position="46"/>
    </location>
</feature>
<dbReference type="OrthoDB" id="5819478at2759"/>
<name>A0A4P9XF61_9FUNG</name>